<dbReference type="AlphaFoldDB" id="A0A9E8LXN7"/>
<dbReference type="Proteomes" id="UP001164718">
    <property type="component" value="Chromosome"/>
</dbReference>
<evidence type="ECO:0000313" key="2">
    <source>
        <dbReference type="EMBL" id="WAA11347.1"/>
    </source>
</evidence>
<dbReference type="PANTHER" id="PTHR39174:SF1">
    <property type="entry name" value="INNER MEMBRANE PROTEIN"/>
    <property type="match status" value="1"/>
</dbReference>
<evidence type="ECO:0000313" key="3">
    <source>
        <dbReference type="Proteomes" id="UP001164718"/>
    </source>
</evidence>
<name>A0A9E8LXN7_9BACI</name>
<dbReference type="KEGG" id="faf:OE104_12130"/>
<dbReference type="PANTHER" id="PTHR39174">
    <property type="entry name" value="INNER MEMBRANE PROTEIN-RELATED"/>
    <property type="match status" value="1"/>
</dbReference>
<dbReference type="Pfam" id="PF06196">
    <property type="entry name" value="DUF997"/>
    <property type="match status" value="1"/>
</dbReference>
<dbReference type="RefSeq" id="WP_275419169.1">
    <property type="nucleotide sequence ID" value="NZ_CP106878.1"/>
</dbReference>
<feature type="transmembrane region" description="Helical" evidence="1">
    <location>
        <begin position="15"/>
        <end position="34"/>
    </location>
</feature>
<evidence type="ECO:0000256" key="1">
    <source>
        <dbReference type="SAM" id="Phobius"/>
    </source>
</evidence>
<gene>
    <name evidence="2" type="ORF">OE104_12130</name>
</gene>
<keyword evidence="1" id="KW-0472">Membrane</keyword>
<reference evidence="2" key="1">
    <citation type="submission" date="2022-09" db="EMBL/GenBank/DDBJ databases">
        <title>Complete Genomes of Fervidibacillus albus and Fervidibacillus halotolerans isolated from tidal flat sediments.</title>
        <authorList>
            <person name="Kwon K.K."/>
            <person name="Yang S.-H."/>
            <person name="Park M.J."/>
            <person name="Oh H.-M."/>
        </authorList>
    </citation>
    <scope>NUCLEOTIDE SEQUENCE</scope>
    <source>
        <strain evidence="2">MEBiC13591</strain>
    </source>
</reference>
<organism evidence="2 3">
    <name type="scientific">Fervidibacillus albus</name>
    <dbReference type="NCBI Taxonomy" id="2980026"/>
    <lineage>
        <taxon>Bacteria</taxon>
        <taxon>Bacillati</taxon>
        <taxon>Bacillota</taxon>
        <taxon>Bacilli</taxon>
        <taxon>Bacillales</taxon>
        <taxon>Bacillaceae</taxon>
        <taxon>Fervidibacillus</taxon>
    </lineage>
</organism>
<protein>
    <submittedName>
        <fullName evidence="2">YhdT family protein</fullName>
    </submittedName>
</protein>
<sequence>MFSKDPRFKQAKQEALIGIGLVIFNFLWWFGFAYGLGSAPPEEYDYVFGFPAWFFYSCVGSLIIMSVLVVFIVKKYFVEVSFDDEMNEENEI</sequence>
<feature type="transmembrane region" description="Helical" evidence="1">
    <location>
        <begin position="54"/>
        <end position="73"/>
    </location>
</feature>
<dbReference type="InterPro" id="IPR010398">
    <property type="entry name" value="DUF997"/>
</dbReference>
<keyword evidence="1" id="KW-1133">Transmembrane helix</keyword>
<proteinExistence type="predicted"/>
<accession>A0A9E8LXN7</accession>
<keyword evidence="3" id="KW-1185">Reference proteome</keyword>
<keyword evidence="1" id="KW-0812">Transmembrane</keyword>
<dbReference type="EMBL" id="CP106878">
    <property type="protein sequence ID" value="WAA11347.1"/>
    <property type="molecule type" value="Genomic_DNA"/>
</dbReference>